<dbReference type="EMBL" id="CM001880">
    <property type="protein sequence ID" value="EOX97639.1"/>
    <property type="molecule type" value="Genomic_DNA"/>
</dbReference>
<organism evidence="1 2">
    <name type="scientific">Theobroma cacao</name>
    <name type="common">Cacao</name>
    <name type="synonym">Cocoa</name>
    <dbReference type="NCBI Taxonomy" id="3641"/>
    <lineage>
        <taxon>Eukaryota</taxon>
        <taxon>Viridiplantae</taxon>
        <taxon>Streptophyta</taxon>
        <taxon>Embryophyta</taxon>
        <taxon>Tracheophyta</taxon>
        <taxon>Spermatophyta</taxon>
        <taxon>Magnoliopsida</taxon>
        <taxon>eudicotyledons</taxon>
        <taxon>Gunneridae</taxon>
        <taxon>Pentapetalae</taxon>
        <taxon>rosids</taxon>
        <taxon>malvids</taxon>
        <taxon>Malvales</taxon>
        <taxon>Malvaceae</taxon>
        <taxon>Byttnerioideae</taxon>
        <taxon>Theobroma</taxon>
    </lineage>
</organism>
<accession>A0A061DY14</accession>
<dbReference type="AlphaFoldDB" id="A0A061DY14"/>
<dbReference type="Gramene" id="EOX97639">
    <property type="protein sequence ID" value="EOX97639"/>
    <property type="gene ID" value="TCM_006610"/>
</dbReference>
<proteinExistence type="predicted"/>
<evidence type="ECO:0000313" key="2">
    <source>
        <dbReference type="Proteomes" id="UP000026915"/>
    </source>
</evidence>
<dbReference type="InParanoid" id="A0A061DY14"/>
<dbReference type="HOGENOM" id="CLU_1952737_0_0_1"/>
<keyword evidence="2" id="KW-1185">Reference proteome</keyword>
<evidence type="ECO:0000313" key="1">
    <source>
        <dbReference type="EMBL" id="EOX97639.1"/>
    </source>
</evidence>
<name>A0A061DY14_THECC</name>
<sequence length="129" mass="14607">MNQYKININKDKFLKLRVDDLNSTCHHYDHHAFDNCHHKMFIIMFMPLLRPTTYSSISSNGYRKQPSMGSMSPLPPQCSKRFLNGDLQPDKLISGGFGLGCGRTSLATRLGVMESNTFGSDRWQLSCSS</sequence>
<dbReference type="Proteomes" id="UP000026915">
    <property type="component" value="Chromosome 2"/>
</dbReference>
<gene>
    <name evidence="1" type="ORF">TCM_006610</name>
</gene>
<reference evidence="1 2" key="1">
    <citation type="journal article" date="2013" name="Genome Biol.">
        <title>The genome sequence of the most widely cultivated cacao type and its use to identify candidate genes regulating pod color.</title>
        <authorList>
            <person name="Motamayor J.C."/>
            <person name="Mockaitis K."/>
            <person name="Schmutz J."/>
            <person name="Haiminen N."/>
            <person name="Iii D.L."/>
            <person name="Cornejo O."/>
            <person name="Findley S.D."/>
            <person name="Zheng P."/>
            <person name="Utro F."/>
            <person name="Royaert S."/>
            <person name="Saski C."/>
            <person name="Jenkins J."/>
            <person name="Podicheti R."/>
            <person name="Zhao M."/>
            <person name="Scheffler B.E."/>
            <person name="Stack J.C."/>
            <person name="Feltus F.A."/>
            <person name="Mustiga G.M."/>
            <person name="Amores F."/>
            <person name="Phillips W."/>
            <person name="Marelli J.P."/>
            <person name="May G.D."/>
            <person name="Shapiro H."/>
            <person name="Ma J."/>
            <person name="Bustamante C.D."/>
            <person name="Schnell R.J."/>
            <person name="Main D."/>
            <person name="Gilbert D."/>
            <person name="Parida L."/>
            <person name="Kuhn D.N."/>
        </authorList>
    </citation>
    <scope>NUCLEOTIDE SEQUENCE [LARGE SCALE GENOMIC DNA]</scope>
    <source>
        <strain evidence="2">cv. Matina 1-6</strain>
    </source>
</reference>
<protein>
    <submittedName>
        <fullName evidence="1">Uncharacterized protein</fullName>
    </submittedName>
</protein>